<evidence type="ECO:0000313" key="2">
    <source>
        <dbReference type="Proteomes" id="UP000595564"/>
    </source>
</evidence>
<dbReference type="Gene3D" id="3.30.1240.10">
    <property type="match status" value="1"/>
</dbReference>
<dbReference type="KEGG" id="thyd:TTHT_0285"/>
<dbReference type="Pfam" id="PF08282">
    <property type="entry name" value="Hydrolase_3"/>
    <property type="match status" value="1"/>
</dbReference>
<evidence type="ECO:0008006" key="3">
    <source>
        <dbReference type="Google" id="ProtNLM"/>
    </source>
</evidence>
<dbReference type="GO" id="GO:0005829">
    <property type="term" value="C:cytosol"/>
    <property type="evidence" value="ECO:0007669"/>
    <property type="project" value="TreeGrafter"/>
</dbReference>
<dbReference type="GO" id="GO:0000287">
    <property type="term" value="F:magnesium ion binding"/>
    <property type="evidence" value="ECO:0007669"/>
    <property type="project" value="TreeGrafter"/>
</dbReference>
<dbReference type="RefSeq" id="WP_201328240.1">
    <property type="nucleotide sequence ID" value="NZ_AP017470.1"/>
</dbReference>
<dbReference type="PANTHER" id="PTHR10000">
    <property type="entry name" value="PHOSPHOSERINE PHOSPHATASE"/>
    <property type="match status" value="1"/>
</dbReference>
<proteinExistence type="predicted"/>
<dbReference type="InterPro" id="IPR023214">
    <property type="entry name" value="HAD_sf"/>
</dbReference>
<sequence>MVKIVASDIGGTLTNNENRISDFTKKVIHTLPVPFCFVTGFNRFIAFKYFDMVGKEDAYMIAQNGAFVYHGRKLLMYSLLDKRFVKAIVDFGLENNCIARVFCTDNNVYCFVPEDYNEEPLRWDKPIYRIFKGSVEDLPSDVIQVGFFERVEKIEKITEKAIEKFGEIVMFGPRLYGTHQWLEFNNPGAKKHIAFKKLAEYLKIDLKDAIYCGDNYNDIELLKIVGEPVVVGDADDEIKKYAKHVVDAGYNDGVAKFLVEYFNLKI</sequence>
<dbReference type="Proteomes" id="UP000595564">
    <property type="component" value="Chromosome"/>
</dbReference>
<dbReference type="Gene3D" id="3.40.50.1000">
    <property type="entry name" value="HAD superfamily/HAD-like"/>
    <property type="match status" value="1"/>
</dbReference>
<dbReference type="AlphaFoldDB" id="A0A7R6SXV7"/>
<dbReference type="EMBL" id="AP017470">
    <property type="protein sequence ID" value="BBB31906.1"/>
    <property type="molecule type" value="Genomic_DNA"/>
</dbReference>
<dbReference type="InterPro" id="IPR036412">
    <property type="entry name" value="HAD-like_sf"/>
</dbReference>
<keyword evidence="2" id="KW-1185">Reference proteome</keyword>
<dbReference type="PANTHER" id="PTHR10000:SF8">
    <property type="entry name" value="HAD SUPERFAMILY HYDROLASE-LIKE, TYPE 3"/>
    <property type="match status" value="1"/>
</dbReference>
<gene>
    <name evidence="1" type="ORF">TTHT_0285</name>
</gene>
<dbReference type="GO" id="GO:0016791">
    <property type="term" value="F:phosphatase activity"/>
    <property type="evidence" value="ECO:0007669"/>
    <property type="project" value="TreeGrafter"/>
</dbReference>
<accession>A0A7R6SXV7</accession>
<protein>
    <recommendedName>
        <fullName evidence="3">Cof-like hydrolase</fullName>
    </recommendedName>
</protein>
<reference evidence="1 2" key="1">
    <citation type="journal article" date="2012" name="Extremophiles">
        <title>Thermotomaculum hydrothermale gen. nov., sp. nov., a novel heterotrophic thermophile within the phylum Acidobacteria from a deep-sea hydrothermal vent chimney in the Southern Okinawa Trough.</title>
        <authorList>
            <person name="Izumi H."/>
            <person name="Nunoura T."/>
            <person name="Miyazaki M."/>
            <person name="Mino S."/>
            <person name="Toki T."/>
            <person name="Takai K."/>
            <person name="Sako Y."/>
            <person name="Sawabe T."/>
            <person name="Nakagawa S."/>
        </authorList>
    </citation>
    <scope>NUCLEOTIDE SEQUENCE [LARGE SCALE GENOMIC DNA]</scope>
    <source>
        <strain evidence="1 2">AC55</strain>
    </source>
</reference>
<name>A0A7R6SXV7_9BACT</name>
<evidence type="ECO:0000313" key="1">
    <source>
        <dbReference type="EMBL" id="BBB31906.1"/>
    </source>
</evidence>
<dbReference type="SUPFAM" id="SSF56784">
    <property type="entry name" value="HAD-like"/>
    <property type="match status" value="1"/>
</dbReference>
<organism evidence="1 2">
    <name type="scientific">Thermotomaculum hydrothermale</name>
    <dbReference type="NCBI Taxonomy" id="981385"/>
    <lineage>
        <taxon>Bacteria</taxon>
        <taxon>Pseudomonadati</taxon>
        <taxon>Acidobacteriota</taxon>
        <taxon>Holophagae</taxon>
        <taxon>Thermotomaculales</taxon>
        <taxon>Thermotomaculaceae</taxon>
        <taxon>Thermotomaculum</taxon>
    </lineage>
</organism>